<accession>A0A839STP1</accession>
<feature type="transmembrane region" description="Helical" evidence="1">
    <location>
        <begin position="26"/>
        <end position="44"/>
    </location>
</feature>
<dbReference type="RefSeq" id="WP_183415562.1">
    <property type="nucleotide sequence ID" value="NZ_JACHXA010000002.1"/>
</dbReference>
<sequence>MTDGSDNTADSYEVTGGDGRWCAKRATLGLAVVAFFFLLAYLVGSKGWLASAEPSLMSPIALTVVGPILLFLLAFAFLARFRRFMLAQDLRMLTALQLWRVIGFAFLLVLALDGLPPIFAWPAGLGDLAIGFAAAVVLSRLLANPRFAGHGGFLAFHLLGLMDFVVAIVAANLTSGVLPGLVSGGITSAPLEVWPLNVFPSFLVPFFVIAHLIALFQFIQIRRSTIRHQPTA</sequence>
<name>A0A839STP1_9PROT</name>
<feature type="transmembrane region" description="Helical" evidence="1">
    <location>
        <begin position="56"/>
        <end position="78"/>
    </location>
</feature>
<dbReference type="EMBL" id="JACHXA010000002">
    <property type="protein sequence ID" value="MBB3064766.1"/>
    <property type="molecule type" value="Genomic_DNA"/>
</dbReference>
<evidence type="ECO:0000313" key="3">
    <source>
        <dbReference type="Proteomes" id="UP000581135"/>
    </source>
</evidence>
<keyword evidence="1" id="KW-0812">Transmembrane</keyword>
<keyword evidence="1" id="KW-1133">Transmembrane helix</keyword>
<dbReference type="AlphaFoldDB" id="A0A839STP1"/>
<comment type="caution">
    <text evidence="2">The sequence shown here is derived from an EMBL/GenBank/DDBJ whole genome shotgun (WGS) entry which is preliminary data.</text>
</comment>
<reference evidence="2 3" key="1">
    <citation type="submission" date="2020-08" db="EMBL/GenBank/DDBJ databases">
        <title>Genomic Encyclopedia of Type Strains, Phase III (KMG-III): the genomes of soil and plant-associated and newly described type strains.</title>
        <authorList>
            <person name="Whitman W."/>
        </authorList>
    </citation>
    <scope>NUCLEOTIDE SEQUENCE [LARGE SCALE GENOMIC DNA]</scope>
    <source>
        <strain evidence="2 3">CECT 8803</strain>
    </source>
</reference>
<feature type="transmembrane region" description="Helical" evidence="1">
    <location>
        <begin position="154"/>
        <end position="178"/>
    </location>
</feature>
<dbReference type="Proteomes" id="UP000581135">
    <property type="component" value="Unassembled WGS sequence"/>
</dbReference>
<feature type="transmembrane region" description="Helical" evidence="1">
    <location>
        <begin position="198"/>
        <end position="219"/>
    </location>
</feature>
<feature type="transmembrane region" description="Helical" evidence="1">
    <location>
        <begin position="118"/>
        <end position="142"/>
    </location>
</feature>
<proteinExistence type="predicted"/>
<organism evidence="2 3">
    <name type="scientific">Limibacillus halophilus</name>
    <dbReference type="NCBI Taxonomy" id="1579333"/>
    <lineage>
        <taxon>Bacteria</taxon>
        <taxon>Pseudomonadati</taxon>
        <taxon>Pseudomonadota</taxon>
        <taxon>Alphaproteobacteria</taxon>
        <taxon>Rhodospirillales</taxon>
        <taxon>Rhodovibrionaceae</taxon>
        <taxon>Limibacillus</taxon>
    </lineage>
</organism>
<keyword evidence="1" id="KW-0472">Membrane</keyword>
<gene>
    <name evidence="2" type="ORF">FHR98_001038</name>
</gene>
<feature type="transmembrane region" description="Helical" evidence="1">
    <location>
        <begin position="90"/>
        <end position="112"/>
    </location>
</feature>
<evidence type="ECO:0000313" key="2">
    <source>
        <dbReference type="EMBL" id="MBB3064766.1"/>
    </source>
</evidence>
<keyword evidence="3" id="KW-1185">Reference proteome</keyword>
<evidence type="ECO:0000256" key="1">
    <source>
        <dbReference type="SAM" id="Phobius"/>
    </source>
</evidence>
<protein>
    <submittedName>
        <fullName evidence="2">Uncharacterized protein</fullName>
    </submittedName>
</protein>